<name>A0A7W9LRD0_9ACTN</name>
<gene>
    <name evidence="2" type="ORF">HDA41_001250</name>
</gene>
<protein>
    <submittedName>
        <fullName evidence="2">Uncharacterized protein</fullName>
    </submittedName>
</protein>
<proteinExistence type="predicted"/>
<accession>A0A7W9LRD0</accession>
<feature type="compositionally biased region" description="Basic and acidic residues" evidence="1">
    <location>
        <begin position="8"/>
        <end position="45"/>
    </location>
</feature>
<keyword evidence="3" id="KW-1185">Reference proteome</keyword>
<comment type="caution">
    <text evidence="2">The sequence shown here is derived from an EMBL/GenBank/DDBJ whole genome shotgun (WGS) entry which is preliminary data.</text>
</comment>
<organism evidence="2 3">
    <name type="scientific">Streptomyces caelestis</name>
    <dbReference type="NCBI Taxonomy" id="36816"/>
    <lineage>
        <taxon>Bacteria</taxon>
        <taxon>Bacillati</taxon>
        <taxon>Actinomycetota</taxon>
        <taxon>Actinomycetes</taxon>
        <taxon>Kitasatosporales</taxon>
        <taxon>Streptomycetaceae</taxon>
        <taxon>Streptomyces</taxon>
    </lineage>
</organism>
<dbReference type="EMBL" id="JACHNE010000001">
    <property type="protein sequence ID" value="MBB5793286.1"/>
    <property type="molecule type" value="Genomic_DNA"/>
</dbReference>
<feature type="region of interest" description="Disordered" evidence="1">
    <location>
        <begin position="1"/>
        <end position="64"/>
    </location>
</feature>
<sequence length="64" mass="7316">MPRTHLRFGKDRTVATELQDVRARRERTGRQDRQEQTGRAPDGRRGAPGYSHRTVRATRVTTAA</sequence>
<dbReference type="Proteomes" id="UP000590647">
    <property type="component" value="Unassembled WGS sequence"/>
</dbReference>
<evidence type="ECO:0000313" key="3">
    <source>
        <dbReference type="Proteomes" id="UP000590647"/>
    </source>
</evidence>
<evidence type="ECO:0000313" key="2">
    <source>
        <dbReference type="EMBL" id="MBB5793286.1"/>
    </source>
</evidence>
<reference evidence="2 3" key="1">
    <citation type="submission" date="2020-08" db="EMBL/GenBank/DDBJ databases">
        <title>Sequencing the genomes of 1000 actinobacteria strains.</title>
        <authorList>
            <person name="Klenk H.-P."/>
        </authorList>
    </citation>
    <scope>NUCLEOTIDE SEQUENCE [LARGE SCALE GENOMIC DNA]</scope>
    <source>
        <strain evidence="2 3">DSM 40084</strain>
    </source>
</reference>
<evidence type="ECO:0000256" key="1">
    <source>
        <dbReference type="SAM" id="MobiDB-lite"/>
    </source>
</evidence>
<dbReference type="AlphaFoldDB" id="A0A7W9LRD0"/>